<comment type="cofactor">
    <cofactor evidence="1">
        <name>FAD</name>
        <dbReference type="ChEBI" id="CHEBI:57692"/>
    </cofactor>
</comment>
<dbReference type="InterPro" id="IPR012132">
    <property type="entry name" value="GMC_OxRdtase"/>
</dbReference>
<evidence type="ECO:0000256" key="4">
    <source>
        <dbReference type="ARBA" id="ARBA00022729"/>
    </source>
</evidence>
<evidence type="ECO:0000259" key="7">
    <source>
        <dbReference type="Pfam" id="PF05199"/>
    </source>
</evidence>
<gene>
    <name evidence="8" type="ORF">POSPLADRAFT_1141676</name>
</gene>
<sequence length="131" mass="13917">HINSDDPFAHPAIDPQFLSREFDAAVLLATVKFMQRVGNLSPFADMIANQSDPSPTAQTSDDLLSTVGTAAMAPRNAGGVVNSSLLVYGTRNVRVVDASIIPLHIGCHIQSTTYAIAEKVSSPLCRCSYGN</sequence>
<dbReference type="STRING" id="670580.A0A1X6N320"/>
<feature type="domain" description="Glucose-methanol-choline oxidoreductase C-terminal" evidence="7">
    <location>
        <begin position="1"/>
        <end position="117"/>
    </location>
</feature>
<dbReference type="RefSeq" id="XP_024339813.1">
    <property type="nucleotide sequence ID" value="XM_024485328.1"/>
</dbReference>
<accession>A0A1X6N320</accession>
<dbReference type="Gene3D" id="3.30.560.10">
    <property type="entry name" value="Glucose Oxidase, domain 3"/>
    <property type="match status" value="1"/>
</dbReference>
<evidence type="ECO:0000256" key="5">
    <source>
        <dbReference type="ARBA" id="ARBA00022827"/>
    </source>
</evidence>
<dbReference type="SUPFAM" id="SSF51905">
    <property type="entry name" value="FAD/NAD(P)-binding domain"/>
    <property type="match status" value="1"/>
</dbReference>
<keyword evidence="6" id="KW-0560">Oxidoreductase</keyword>
<dbReference type="EMBL" id="KZ110596">
    <property type="protein sequence ID" value="OSX63019.1"/>
    <property type="molecule type" value="Genomic_DNA"/>
</dbReference>
<name>A0A1X6N320_9APHY</name>
<dbReference type="InterPro" id="IPR007867">
    <property type="entry name" value="GMC_OxRtase_C"/>
</dbReference>
<dbReference type="Pfam" id="PF05199">
    <property type="entry name" value="GMC_oxred_C"/>
    <property type="match status" value="1"/>
</dbReference>
<keyword evidence="5" id="KW-0274">FAD</keyword>
<dbReference type="PANTHER" id="PTHR11552:SF201">
    <property type="entry name" value="GLUCOSE-METHANOL-CHOLINE OXIDOREDUCTASE N-TERMINAL DOMAIN-CONTAINING PROTEIN"/>
    <property type="match status" value="1"/>
</dbReference>
<dbReference type="OrthoDB" id="269227at2759"/>
<feature type="non-terminal residue" evidence="8">
    <location>
        <position position="1"/>
    </location>
</feature>
<dbReference type="InterPro" id="IPR036188">
    <property type="entry name" value="FAD/NAD-bd_sf"/>
</dbReference>
<dbReference type="Gene3D" id="3.50.50.60">
    <property type="entry name" value="FAD/NAD(P)-binding domain"/>
    <property type="match status" value="1"/>
</dbReference>
<dbReference type="GO" id="GO:0050660">
    <property type="term" value="F:flavin adenine dinucleotide binding"/>
    <property type="evidence" value="ECO:0007669"/>
    <property type="project" value="InterPro"/>
</dbReference>
<evidence type="ECO:0000313" key="9">
    <source>
        <dbReference type="Proteomes" id="UP000194127"/>
    </source>
</evidence>
<comment type="similarity">
    <text evidence="2">Belongs to the GMC oxidoreductase family.</text>
</comment>
<keyword evidence="4" id="KW-0732">Signal</keyword>
<reference evidence="8 9" key="1">
    <citation type="submission" date="2017-04" db="EMBL/GenBank/DDBJ databases">
        <title>Genome Sequence of the Model Brown-Rot Fungus Postia placenta SB12.</title>
        <authorList>
            <consortium name="DOE Joint Genome Institute"/>
            <person name="Gaskell J."/>
            <person name="Kersten P."/>
            <person name="Larrondo L.F."/>
            <person name="Canessa P."/>
            <person name="Martinez D."/>
            <person name="Hibbett D."/>
            <person name="Schmoll M."/>
            <person name="Kubicek C.P."/>
            <person name="Martinez A.T."/>
            <person name="Yadav J."/>
            <person name="Master E."/>
            <person name="Magnuson J.K."/>
            <person name="James T."/>
            <person name="Yaver D."/>
            <person name="Berka R."/>
            <person name="Labutti K."/>
            <person name="Lipzen A."/>
            <person name="Aerts A."/>
            <person name="Barry K."/>
            <person name="Henrissat B."/>
            <person name="Blanchette R."/>
            <person name="Grigoriev I."/>
            <person name="Cullen D."/>
        </authorList>
    </citation>
    <scope>NUCLEOTIDE SEQUENCE [LARGE SCALE GENOMIC DNA]</scope>
    <source>
        <strain evidence="8 9">MAD-698-R-SB12</strain>
    </source>
</reference>
<dbReference type="GeneID" id="36330277"/>
<keyword evidence="9" id="KW-1185">Reference proteome</keyword>
<organism evidence="8 9">
    <name type="scientific">Postia placenta MAD-698-R-SB12</name>
    <dbReference type="NCBI Taxonomy" id="670580"/>
    <lineage>
        <taxon>Eukaryota</taxon>
        <taxon>Fungi</taxon>
        <taxon>Dikarya</taxon>
        <taxon>Basidiomycota</taxon>
        <taxon>Agaricomycotina</taxon>
        <taxon>Agaricomycetes</taxon>
        <taxon>Polyporales</taxon>
        <taxon>Adustoporiaceae</taxon>
        <taxon>Rhodonia</taxon>
    </lineage>
</organism>
<keyword evidence="3" id="KW-0285">Flavoprotein</keyword>
<dbReference type="Proteomes" id="UP000194127">
    <property type="component" value="Unassembled WGS sequence"/>
</dbReference>
<evidence type="ECO:0000256" key="3">
    <source>
        <dbReference type="ARBA" id="ARBA00022630"/>
    </source>
</evidence>
<dbReference type="PANTHER" id="PTHR11552">
    <property type="entry name" value="GLUCOSE-METHANOL-CHOLINE GMC OXIDOREDUCTASE"/>
    <property type="match status" value="1"/>
</dbReference>
<evidence type="ECO:0000256" key="1">
    <source>
        <dbReference type="ARBA" id="ARBA00001974"/>
    </source>
</evidence>
<evidence type="ECO:0000256" key="2">
    <source>
        <dbReference type="ARBA" id="ARBA00010790"/>
    </source>
</evidence>
<proteinExistence type="inferred from homology"/>
<dbReference type="SUPFAM" id="SSF54373">
    <property type="entry name" value="FAD-linked reductases, C-terminal domain"/>
    <property type="match status" value="1"/>
</dbReference>
<protein>
    <recommendedName>
        <fullName evidence="7">Glucose-methanol-choline oxidoreductase C-terminal domain-containing protein</fullName>
    </recommendedName>
</protein>
<dbReference type="AlphaFoldDB" id="A0A1X6N320"/>
<evidence type="ECO:0000313" key="8">
    <source>
        <dbReference type="EMBL" id="OSX63019.1"/>
    </source>
</evidence>
<dbReference type="GO" id="GO:0016614">
    <property type="term" value="F:oxidoreductase activity, acting on CH-OH group of donors"/>
    <property type="evidence" value="ECO:0007669"/>
    <property type="project" value="InterPro"/>
</dbReference>
<evidence type="ECO:0000256" key="6">
    <source>
        <dbReference type="ARBA" id="ARBA00023002"/>
    </source>
</evidence>